<reference evidence="3 4" key="1">
    <citation type="journal article" date="2024" name="Insects">
        <title>An Improved Chromosome-Level Genome Assembly of the Firefly Pyrocoelia pectoralis.</title>
        <authorList>
            <person name="Fu X."/>
            <person name="Meyer-Rochow V.B."/>
            <person name="Ballantyne L."/>
            <person name="Zhu X."/>
        </authorList>
    </citation>
    <scope>NUCLEOTIDE SEQUENCE [LARGE SCALE GENOMIC DNA]</scope>
    <source>
        <strain evidence="3">XCY_ONT2</strain>
    </source>
</reference>
<dbReference type="PANTHER" id="PTHR46609:SF8">
    <property type="entry name" value="YQAJ VIRAL RECOMBINASE DOMAIN-CONTAINING PROTEIN"/>
    <property type="match status" value="1"/>
</dbReference>
<gene>
    <name evidence="3" type="ORF">RI129_003287</name>
</gene>
<dbReference type="PANTHER" id="PTHR46609">
    <property type="entry name" value="EXONUCLEASE, PHAGE-TYPE/RECB, C-TERMINAL DOMAIN-CONTAINING PROTEIN"/>
    <property type="match status" value="1"/>
</dbReference>
<organism evidence="3 4">
    <name type="scientific">Pyrocoelia pectoralis</name>
    <dbReference type="NCBI Taxonomy" id="417401"/>
    <lineage>
        <taxon>Eukaryota</taxon>
        <taxon>Metazoa</taxon>
        <taxon>Ecdysozoa</taxon>
        <taxon>Arthropoda</taxon>
        <taxon>Hexapoda</taxon>
        <taxon>Insecta</taxon>
        <taxon>Pterygota</taxon>
        <taxon>Neoptera</taxon>
        <taxon>Endopterygota</taxon>
        <taxon>Coleoptera</taxon>
        <taxon>Polyphaga</taxon>
        <taxon>Elateriformia</taxon>
        <taxon>Elateroidea</taxon>
        <taxon>Lampyridae</taxon>
        <taxon>Lampyrinae</taxon>
        <taxon>Pyrocoelia</taxon>
    </lineage>
</organism>
<dbReference type="InterPro" id="IPR051703">
    <property type="entry name" value="NF-kappa-B_Signaling_Reg"/>
</dbReference>
<dbReference type="AlphaFoldDB" id="A0AAN7ZII3"/>
<dbReference type="GO" id="GO:0006281">
    <property type="term" value="P:DNA repair"/>
    <property type="evidence" value="ECO:0007669"/>
    <property type="project" value="UniProtKB-ARBA"/>
</dbReference>
<dbReference type="InterPro" id="IPR019080">
    <property type="entry name" value="YqaJ_viral_recombinase"/>
</dbReference>
<dbReference type="SUPFAM" id="SSF52980">
    <property type="entry name" value="Restriction endonuclease-like"/>
    <property type="match status" value="1"/>
</dbReference>
<dbReference type="Pfam" id="PF09588">
    <property type="entry name" value="YqaJ"/>
    <property type="match status" value="1"/>
</dbReference>
<keyword evidence="4" id="KW-1185">Reference proteome</keyword>
<evidence type="ECO:0000313" key="4">
    <source>
        <dbReference type="Proteomes" id="UP001329430"/>
    </source>
</evidence>
<dbReference type="Gene3D" id="3.90.320.10">
    <property type="match status" value="1"/>
</dbReference>
<dbReference type="InterPro" id="IPR011335">
    <property type="entry name" value="Restrct_endonuc-II-like"/>
</dbReference>
<evidence type="ECO:0000259" key="2">
    <source>
        <dbReference type="Pfam" id="PF20700"/>
    </source>
</evidence>
<dbReference type="InterPro" id="IPR011604">
    <property type="entry name" value="PDDEXK-like_dom_sf"/>
</dbReference>
<protein>
    <recommendedName>
        <fullName evidence="5">YqaJ viral recombinase domain-containing protein</fullName>
    </recommendedName>
</protein>
<dbReference type="Pfam" id="PF20700">
    <property type="entry name" value="Mutator"/>
    <property type="match status" value="1"/>
</dbReference>
<accession>A0AAN7ZII3</accession>
<dbReference type="CDD" id="cd22343">
    <property type="entry name" value="PDDEXK_lambda_exonuclease-like"/>
    <property type="match status" value="1"/>
</dbReference>
<evidence type="ECO:0008006" key="5">
    <source>
        <dbReference type="Google" id="ProtNLM"/>
    </source>
</evidence>
<dbReference type="EMBL" id="JAVRBK010000002">
    <property type="protein sequence ID" value="KAK5648395.1"/>
    <property type="molecule type" value="Genomic_DNA"/>
</dbReference>
<feature type="domain" description="YqaJ viral recombinase" evidence="1">
    <location>
        <begin position="491"/>
        <end position="585"/>
    </location>
</feature>
<evidence type="ECO:0000259" key="1">
    <source>
        <dbReference type="Pfam" id="PF09588"/>
    </source>
</evidence>
<feature type="domain" description="Mutator-like transposase" evidence="2">
    <location>
        <begin position="5"/>
        <end position="308"/>
    </location>
</feature>
<name>A0AAN7ZII3_9COLE</name>
<comment type="caution">
    <text evidence="3">The sequence shown here is derived from an EMBL/GenBank/DDBJ whole genome shotgun (WGS) entry which is preliminary data.</text>
</comment>
<dbReference type="Proteomes" id="UP001329430">
    <property type="component" value="Chromosome 2"/>
</dbReference>
<proteinExistence type="predicted"/>
<sequence>MELILEKQNGLISELKFKCQMCNTERIPCTENPTQDKLNVNSAAVLGFVSAGLGHSAMNEINANLDLPPMSYRQYLLKTSLDYLLRSELAQEVGDIDDDGIPTITVIADGAWSKRSYKVNYHALSGVACIVGARTGKLLFVGIRNKYCPICDRCSSKNIPSPAHSCCKNWTGSSTAMESYIIVEGFQQSISMHGLKYTQLVGDGDSSVLKKLCIAKPYGHKVSIKKIQCVNHLLRNYCSKLREVFVPYLRTTLGNNIMRLRIGIKKAILYRRSQTLSLEQQVELLSKDIANCPKHVFGQHESCDSYFCQGNKEGEVNIVPDMIECGLFDDIESSGKRLLQNVHSLILNMKNNAAETYNSIVCKFVGGKRINFSVKNSYEVRCKAAAICYNKKEEYLALLHKNLTGRSPGQFAKKYIARVKRKREYNKIRKELFPRLKKRKTAAPPDENYGRTEIHEFEKKRDKLLEYLSKTEDEIKDIDITASNFGAVSTAKLQFENDYKVLVSDCGLFIDKENCFLGASPDGIIDPHHIIEIKCSWSIRDLSPQQAVNEKKIKYLKIDQNGDVRLKQNHYYYFQVQGQLPITGANYCYFVVWTPSGLIVDKIEKNISFWENNVPKLKDLFKCNGS</sequence>
<evidence type="ECO:0000313" key="3">
    <source>
        <dbReference type="EMBL" id="KAK5648395.1"/>
    </source>
</evidence>
<dbReference type="InterPro" id="IPR049012">
    <property type="entry name" value="Mutator_transp_dom"/>
</dbReference>